<reference evidence="2" key="3">
    <citation type="submission" date="2020-05" db="EMBL/GenBank/DDBJ databases">
        <title>Complete genome sequence of Bradyrhizobium diazoefficiens XF4 isolated from soybean nodule.</title>
        <authorList>
            <person name="Noda R."/>
            <person name="Kakizaki K."/>
            <person name="Minamisawa K."/>
        </authorList>
    </citation>
    <scope>NUCLEOTIDE SEQUENCE</scope>
    <source>
        <strain evidence="2">XF4</strain>
    </source>
</reference>
<proteinExistence type="predicted"/>
<reference evidence="1" key="1">
    <citation type="submission" date="2020-05" db="EMBL/GenBank/DDBJ databases">
        <title>Complete genome sequence of Bradyrhizobium diazoefficiens XF1 isolated from soybean nodule.</title>
        <authorList>
            <person name="Noda R."/>
            <person name="Kakizaki K."/>
            <person name="Minamisawa K."/>
        </authorList>
    </citation>
    <scope>NUCLEOTIDE SEQUENCE</scope>
    <source>
        <strain evidence="1">XF1</strain>
    </source>
</reference>
<name>A0A809X3N2_9BRAD</name>
<evidence type="ECO:0000313" key="2">
    <source>
        <dbReference type="EMBL" id="BCE48666.1"/>
    </source>
</evidence>
<dbReference type="EMBL" id="AP023094">
    <property type="protein sequence ID" value="BCE48666.1"/>
    <property type="molecule type" value="Genomic_DNA"/>
</dbReference>
<dbReference type="EMBL" id="AP023091">
    <property type="protein sequence ID" value="BCE22402.1"/>
    <property type="molecule type" value="Genomic_DNA"/>
</dbReference>
<reference evidence="3" key="2">
    <citation type="submission" date="2020-05" db="EMBL/GenBank/DDBJ databases">
        <title>Complete genome sequence of Bradyrhizobium diazoefficiens XF10 isolated from soybean nodule.</title>
        <authorList>
            <person name="Noda R."/>
            <person name="Kakizaki K."/>
            <person name="Minamisawa K."/>
        </authorList>
    </citation>
    <scope>NUCLEOTIDE SEQUENCE</scope>
    <source>
        <strain evidence="3">XF10</strain>
    </source>
</reference>
<organism evidence="1">
    <name type="scientific">Bradyrhizobium diazoefficiens</name>
    <dbReference type="NCBI Taxonomy" id="1355477"/>
    <lineage>
        <taxon>Bacteria</taxon>
        <taxon>Pseudomonadati</taxon>
        <taxon>Pseudomonadota</taxon>
        <taxon>Alphaproteobacteria</taxon>
        <taxon>Hyphomicrobiales</taxon>
        <taxon>Nitrobacteraceae</taxon>
        <taxon>Bradyrhizobium</taxon>
    </lineage>
</organism>
<dbReference type="EMBL" id="AP023099">
    <property type="protein sequence ID" value="BCE92182.1"/>
    <property type="molecule type" value="Genomic_DNA"/>
</dbReference>
<dbReference type="AlphaFoldDB" id="A0A809X3N2"/>
<sequence length="53" mass="5754">MTCSRAFDEPIFVAGGRTLTTLLDAGVYIPALPKKKHDAPEWQAAMQPLILVA</sequence>
<evidence type="ECO:0000313" key="1">
    <source>
        <dbReference type="EMBL" id="BCE22402.1"/>
    </source>
</evidence>
<evidence type="ECO:0000313" key="3">
    <source>
        <dbReference type="EMBL" id="BCE92182.1"/>
    </source>
</evidence>
<protein>
    <submittedName>
        <fullName evidence="1">Uncharacterized protein</fullName>
    </submittedName>
</protein>
<gene>
    <name evidence="3" type="ORF">XF10B_49800</name>
    <name evidence="1" type="ORF">XF1B_50830</name>
    <name evidence="2" type="ORF">XF4B_50150</name>
</gene>
<accession>A0A809X3N2</accession>